<sequence length="106" mass="12271">MDNEKPNKLLFLLYLIFHCVMLPMANLLLWIFAILESEKLTNKKTRLFIILAVIPIAGYVLGIIGAIWALQEINRAENEEKWRMTGAWPNPNQSSNTFEQQNPTQK</sequence>
<name>A0A3M0A320_9BACT</name>
<feature type="compositionally biased region" description="Polar residues" evidence="1">
    <location>
        <begin position="90"/>
        <end position="106"/>
    </location>
</feature>
<evidence type="ECO:0000313" key="3">
    <source>
        <dbReference type="EMBL" id="RMA79046.1"/>
    </source>
</evidence>
<protein>
    <submittedName>
        <fullName evidence="3">Uncharacterized protein</fullName>
    </submittedName>
</protein>
<feature type="transmembrane region" description="Helical" evidence="2">
    <location>
        <begin position="12"/>
        <end position="35"/>
    </location>
</feature>
<gene>
    <name evidence="3" type="ORF">JN00_0093</name>
</gene>
<dbReference type="Proteomes" id="UP000267246">
    <property type="component" value="Unassembled WGS sequence"/>
</dbReference>
<keyword evidence="2" id="KW-0812">Transmembrane</keyword>
<keyword evidence="2" id="KW-0472">Membrane</keyword>
<feature type="region of interest" description="Disordered" evidence="1">
    <location>
        <begin position="84"/>
        <end position="106"/>
    </location>
</feature>
<reference evidence="3 4" key="1">
    <citation type="submission" date="2018-10" db="EMBL/GenBank/DDBJ databases">
        <title>Genomic Encyclopedia of Archaeal and Bacterial Type Strains, Phase II (KMG-II): from individual species to whole genera.</title>
        <authorList>
            <person name="Goeker M."/>
        </authorList>
    </citation>
    <scope>NUCLEOTIDE SEQUENCE [LARGE SCALE GENOMIC DNA]</scope>
    <source>
        <strain evidence="3 4">ATCC 29870</strain>
    </source>
</reference>
<proteinExistence type="predicted"/>
<organism evidence="3 4">
    <name type="scientific">Metamycoplasma subdolum</name>
    <dbReference type="NCBI Taxonomy" id="92407"/>
    <lineage>
        <taxon>Bacteria</taxon>
        <taxon>Bacillati</taxon>
        <taxon>Mycoplasmatota</taxon>
        <taxon>Mycoplasmoidales</taxon>
        <taxon>Metamycoplasmataceae</taxon>
        <taxon>Metamycoplasma</taxon>
    </lineage>
</organism>
<dbReference type="EMBL" id="REFI01000005">
    <property type="protein sequence ID" value="RMA79046.1"/>
    <property type="molecule type" value="Genomic_DNA"/>
</dbReference>
<keyword evidence="4" id="KW-1185">Reference proteome</keyword>
<feature type="transmembrane region" description="Helical" evidence="2">
    <location>
        <begin position="47"/>
        <end position="70"/>
    </location>
</feature>
<dbReference type="AlphaFoldDB" id="A0A3M0A320"/>
<evidence type="ECO:0000313" key="4">
    <source>
        <dbReference type="Proteomes" id="UP000267246"/>
    </source>
</evidence>
<comment type="caution">
    <text evidence="3">The sequence shown here is derived from an EMBL/GenBank/DDBJ whole genome shotgun (WGS) entry which is preliminary data.</text>
</comment>
<keyword evidence="2" id="KW-1133">Transmembrane helix</keyword>
<dbReference type="RefSeq" id="WP_121940589.1">
    <property type="nucleotide sequence ID" value="NZ_CP137846.1"/>
</dbReference>
<evidence type="ECO:0000256" key="1">
    <source>
        <dbReference type="SAM" id="MobiDB-lite"/>
    </source>
</evidence>
<evidence type="ECO:0000256" key="2">
    <source>
        <dbReference type="SAM" id="Phobius"/>
    </source>
</evidence>
<accession>A0A3M0A320</accession>